<dbReference type="FunFam" id="1.20.120.160:FF:000008">
    <property type="entry name" value="Chemotaxis sensor histidine kinase CheA"/>
    <property type="match status" value="1"/>
</dbReference>
<evidence type="ECO:0000256" key="6">
    <source>
        <dbReference type="ARBA" id="ARBA00022777"/>
    </source>
</evidence>
<dbReference type="OrthoDB" id="9803176at2"/>
<protein>
    <recommendedName>
        <fullName evidence="3">Chemotaxis protein CheA</fullName>
        <ecNumber evidence="2">2.7.13.3</ecNumber>
    </recommendedName>
</protein>
<dbReference type="Pfam" id="PF01627">
    <property type="entry name" value="Hpt"/>
    <property type="match status" value="1"/>
</dbReference>
<evidence type="ECO:0000259" key="13">
    <source>
        <dbReference type="PROSITE" id="PS50894"/>
    </source>
</evidence>
<dbReference type="FunFam" id="3.30.565.10:FF:000016">
    <property type="entry name" value="Chemotaxis protein CheA, putative"/>
    <property type="match status" value="1"/>
</dbReference>
<feature type="region of interest" description="Disordered" evidence="10">
    <location>
        <begin position="211"/>
        <end position="240"/>
    </location>
</feature>
<dbReference type="KEGG" id="thig:FE785_07210"/>
<evidence type="ECO:0000256" key="10">
    <source>
        <dbReference type="SAM" id="MobiDB-lite"/>
    </source>
</evidence>
<gene>
    <name evidence="14" type="ORF">FE785_07210</name>
</gene>
<dbReference type="PROSITE" id="PS50109">
    <property type="entry name" value="HIS_KIN"/>
    <property type="match status" value="1"/>
</dbReference>
<dbReference type="Proteomes" id="UP000304864">
    <property type="component" value="Chromosome"/>
</dbReference>
<dbReference type="InterPro" id="IPR004358">
    <property type="entry name" value="Sig_transdc_His_kin-like_C"/>
</dbReference>
<evidence type="ECO:0000259" key="12">
    <source>
        <dbReference type="PROSITE" id="PS50851"/>
    </source>
</evidence>
<name>A0A4V1HHW4_9GAMM</name>
<dbReference type="Gene3D" id="2.30.30.40">
    <property type="entry name" value="SH3 Domains"/>
    <property type="match status" value="1"/>
</dbReference>
<dbReference type="EMBL" id="CP040602">
    <property type="protein sequence ID" value="QCU90433.1"/>
    <property type="molecule type" value="Genomic_DNA"/>
</dbReference>
<evidence type="ECO:0000256" key="8">
    <source>
        <dbReference type="ARBA" id="ARBA00035100"/>
    </source>
</evidence>
<keyword evidence="4 9" id="KW-0597">Phosphoprotein</keyword>
<dbReference type="Gene3D" id="3.30.565.10">
    <property type="entry name" value="Histidine kinase-like ATPase, C-terminal domain"/>
    <property type="match status" value="1"/>
</dbReference>
<dbReference type="SMART" id="SM00387">
    <property type="entry name" value="HATPase_c"/>
    <property type="match status" value="1"/>
</dbReference>
<dbReference type="GO" id="GO:0006935">
    <property type="term" value="P:chemotaxis"/>
    <property type="evidence" value="ECO:0007669"/>
    <property type="project" value="InterPro"/>
</dbReference>
<dbReference type="PANTHER" id="PTHR43395">
    <property type="entry name" value="SENSOR HISTIDINE KINASE CHEA"/>
    <property type="match status" value="1"/>
</dbReference>
<feature type="domain" description="HPt" evidence="13">
    <location>
        <begin position="1"/>
        <end position="105"/>
    </location>
</feature>
<dbReference type="InterPro" id="IPR036061">
    <property type="entry name" value="CheW-like_dom_sf"/>
</dbReference>
<evidence type="ECO:0000256" key="9">
    <source>
        <dbReference type="PROSITE-ProRule" id="PRU00110"/>
    </source>
</evidence>
<dbReference type="GO" id="GO:0005737">
    <property type="term" value="C:cytoplasm"/>
    <property type="evidence" value="ECO:0007669"/>
    <property type="project" value="InterPro"/>
</dbReference>
<dbReference type="SUPFAM" id="SSF47384">
    <property type="entry name" value="Homodimeric domain of signal transducing histidine kinase"/>
    <property type="match status" value="1"/>
</dbReference>
<dbReference type="AlphaFoldDB" id="A0A4V1HHW4"/>
<dbReference type="SUPFAM" id="SSF47226">
    <property type="entry name" value="Histidine-containing phosphotransfer domain, HPT domain"/>
    <property type="match status" value="1"/>
</dbReference>
<evidence type="ECO:0000313" key="15">
    <source>
        <dbReference type="Proteomes" id="UP000304864"/>
    </source>
</evidence>
<dbReference type="Pfam" id="PF01584">
    <property type="entry name" value="CheW"/>
    <property type="match status" value="1"/>
</dbReference>
<evidence type="ECO:0000259" key="11">
    <source>
        <dbReference type="PROSITE" id="PS50109"/>
    </source>
</evidence>
<evidence type="ECO:0000256" key="4">
    <source>
        <dbReference type="ARBA" id="ARBA00022553"/>
    </source>
</evidence>
<dbReference type="InterPro" id="IPR037006">
    <property type="entry name" value="CheA-like_homodim_sf"/>
</dbReference>
<dbReference type="PROSITE" id="PS50894">
    <property type="entry name" value="HPT"/>
    <property type="match status" value="1"/>
</dbReference>
<dbReference type="Pfam" id="PF02518">
    <property type="entry name" value="HATPase_c"/>
    <property type="match status" value="1"/>
</dbReference>
<dbReference type="InterPro" id="IPR036890">
    <property type="entry name" value="HATPase_C_sf"/>
</dbReference>
<dbReference type="Pfam" id="PF02895">
    <property type="entry name" value="H-kinase_dim"/>
    <property type="match status" value="1"/>
</dbReference>
<evidence type="ECO:0000256" key="2">
    <source>
        <dbReference type="ARBA" id="ARBA00012438"/>
    </source>
</evidence>
<dbReference type="InterPro" id="IPR004105">
    <property type="entry name" value="CheA-like_dim"/>
</dbReference>
<keyword evidence="7" id="KW-0902">Two-component regulatory system</keyword>
<dbReference type="CDD" id="cd00088">
    <property type="entry name" value="HPT"/>
    <property type="match status" value="1"/>
</dbReference>
<evidence type="ECO:0000256" key="3">
    <source>
        <dbReference type="ARBA" id="ARBA00021495"/>
    </source>
</evidence>
<dbReference type="PANTHER" id="PTHR43395:SF1">
    <property type="entry name" value="CHEMOTAXIS PROTEIN CHEA"/>
    <property type="match status" value="1"/>
</dbReference>
<keyword evidence="5" id="KW-0808">Transferase</keyword>
<dbReference type="SMART" id="SM00260">
    <property type="entry name" value="CheW"/>
    <property type="match status" value="1"/>
</dbReference>
<dbReference type="InterPro" id="IPR036097">
    <property type="entry name" value="HisK_dim/P_sf"/>
</dbReference>
<dbReference type="SUPFAM" id="SSF50341">
    <property type="entry name" value="CheW-like"/>
    <property type="match status" value="1"/>
</dbReference>
<dbReference type="PROSITE" id="PS50851">
    <property type="entry name" value="CHEW"/>
    <property type="match status" value="1"/>
</dbReference>
<evidence type="ECO:0000256" key="5">
    <source>
        <dbReference type="ARBA" id="ARBA00022679"/>
    </source>
</evidence>
<feature type="domain" description="Histidine kinase" evidence="11">
    <location>
        <begin position="363"/>
        <end position="574"/>
    </location>
</feature>
<dbReference type="PRINTS" id="PR00344">
    <property type="entry name" value="BCTRLSENSOR"/>
</dbReference>
<accession>A0A4V1HHW4</accession>
<evidence type="ECO:0000256" key="1">
    <source>
        <dbReference type="ARBA" id="ARBA00000085"/>
    </source>
</evidence>
<evidence type="ECO:0000256" key="7">
    <source>
        <dbReference type="ARBA" id="ARBA00023012"/>
    </source>
</evidence>
<sequence length="709" mass="76619">MDEEILQDFLVEASELVEQLNEQLVDLEQSPTDADLLNAVFRGFHTVKGGAGFLGITPLIEVCHRAENVFDKIRNGDVSYDATAADVILRAFDVISDAIERLNDGERELPENDPQLLLELDALTKGEVAVEPVAEPEPAVDSSVGSELKLAEGVDPDGDMTDEEFEALLNQRDGGSSEPEAKLSLAEGVDPDGDMTDEEFEALLNQRDSIQDGDEKAASESPAEAKLALPEGVDPDGDMTDDEFEALLNQRDSMQESPVAAQDAMSDSEFEALMNEELVVSEPNLADKAAEIAQPTVSSQPAKPAETSAAPAKPAAKPAGKNTAESTVRVDTKRLDEIMNLVGELVLVRNRLLTLRGGESNNEAISNAVGNLDHVTTDLQASVMKTRMQPVKKVFGRFPRVVRDLARKLGKDIELELQGEETDLDKNLVEALADPLVHLVRNSVDHGVEMPDVRVAAGKPRKGTVVLAAEQEGDHILLSITDDGKGMDPDMLRRKAVEKGMMDEMAANQLDDKAAFELILSAGFSTAEQISDISGRGVGMDVVKNMITKLNGSIDIHSVLGQGTQISIRVPLTLAILPTLMVGFDQESYAIPLTSVQEIFDFDSSKTNKIDGSMMVRLRERSIPLFFLDNWLAPETVKENYEGDKVVIVSVGNERVGLVVNQVNGQEEVVIKPLGVGLKNVKGYAGATITGNGNIALILDLPGVVERFQ</sequence>
<dbReference type="CDD" id="cd16916">
    <property type="entry name" value="HATPase_CheA-like"/>
    <property type="match status" value="1"/>
</dbReference>
<feature type="compositionally biased region" description="Low complexity" evidence="10">
    <location>
        <begin position="301"/>
        <end position="321"/>
    </location>
</feature>
<dbReference type="GO" id="GO:0000155">
    <property type="term" value="F:phosphorelay sensor kinase activity"/>
    <property type="evidence" value="ECO:0007669"/>
    <property type="project" value="InterPro"/>
</dbReference>
<dbReference type="InterPro" id="IPR036641">
    <property type="entry name" value="HPT_dom_sf"/>
</dbReference>
<dbReference type="CDD" id="cd00731">
    <property type="entry name" value="CheA_reg"/>
    <property type="match status" value="1"/>
</dbReference>
<dbReference type="EC" id="2.7.13.3" evidence="2"/>
<dbReference type="InterPro" id="IPR003594">
    <property type="entry name" value="HATPase_dom"/>
</dbReference>
<comment type="function">
    <text evidence="8">Involved in the transmission of sensory signals from the chemoreceptors to the flagellar motors. CheA is autophosphorylated; it can transfer its phosphate group to either CheB or CheY.</text>
</comment>
<dbReference type="RefSeq" id="WP_138565108.1">
    <property type="nucleotide sequence ID" value="NZ_CP040602.1"/>
</dbReference>
<proteinExistence type="predicted"/>
<feature type="compositionally biased region" description="Low complexity" evidence="10">
    <location>
        <begin position="219"/>
        <end position="229"/>
    </location>
</feature>
<dbReference type="SUPFAM" id="SSF55874">
    <property type="entry name" value="ATPase domain of HSP90 chaperone/DNA topoisomerase II/histidine kinase"/>
    <property type="match status" value="1"/>
</dbReference>
<evidence type="ECO:0000313" key="14">
    <source>
        <dbReference type="EMBL" id="QCU90433.1"/>
    </source>
</evidence>
<dbReference type="SMART" id="SM00073">
    <property type="entry name" value="HPT"/>
    <property type="match status" value="1"/>
</dbReference>
<comment type="catalytic activity">
    <reaction evidence="1">
        <text>ATP + protein L-histidine = ADP + protein N-phospho-L-histidine.</text>
        <dbReference type="EC" id="2.7.13.3"/>
    </reaction>
</comment>
<dbReference type="SMART" id="SM01231">
    <property type="entry name" value="H-kinase_dim"/>
    <property type="match status" value="1"/>
</dbReference>
<feature type="region of interest" description="Disordered" evidence="10">
    <location>
        <begin position="294"/>
        <end position="327"/>
    </location>
</feature>
<organism evidence="14 15">
    <name type="scientific">Thiomicrorhabdus sediminis</name>
    <dbReference type="NCBI Taxonomy" id="2580412"/>
    <lineage>
        <taxon>Bacteria</taxon>
        <taxon>Pseudomonadati</taxon>
        <taxon>Pseudomonadota</taxon>
        <taxon>Gammaproteobacteria</taxon>
        <taxon>Thiotrichales</taxon>
        <taxon>Piscirickettsiaceae</taxon>
        <taxon>Thiomicrorhabdus</taxon>
    </lineage>
</organism>
<feature type="domain" description="CheW-like" evidence="12">
    <location>
        <begin position="576"/>
        <end position="709"/>
    </location>
</feature>
<feature type="region of interest" description="Disordered" evidence="10">
    <location>
        <begin position="134"/>
        <end position="160"/>
    </location>
</feature>
<dbReference type="Gene3D" id="1.10.287.560">
    <property type="entry name" value="Histidine kinase CheA-like, homodimeric domain"/>
    <property type="match status" value="1"/>
</dbReference>
<dbReference type="InterPro" id="IPR051315">
    <property type="entry name" value="Bact_Chemotaxis_CheA"/>
</dbReference>
<dbReference type="InterPro" id="IPR008207">
    <property type="entry name" value="Sig_transdc_His_kin_Hpt_dom"/>
</dbReference>
<keyword evidence="15" id="KW-1185">Reference proteome</keyword>
<keyword evidence="6" id="KW-0418">Kinase</keyword>
<feature type="modified residue" description="Phosphohistidine" evidence="9">
    <location>
        <position position="45"/>
    </location>
</feature>
<dbReference type="InterPro" id="IPR002545">
    <property type="entry name" value="CheW-lke_dom"/>
</dbReference>
<dbReference type="InterPro" id="IPR005467">
    <property type="entry name" value="His_kinase_dom"/>
</dbReference>
<dbReference type="Gene3D" id="1.20.120.160">
    <property type="entry name" value="HPT domain"/>
    <property type="match status" value="1"/>
</dbReference>
<reference evidence="14 15" key="1">
    <citation type="submission" date="2019-05" db="EMBL/GenBank/DDBJ databases">
        <title>Thiomicrorhabdus sediminis sp. nov, a novel sulfur-oxidizing bacterium isolated from coastal sediment.</title>
        <authorList>
            <person name="Liu X."/>
        </authorList>
    </citation>
    <scope>NUCLEOTIDE SEQUENCE [LARGE SCALE GENOMIC DNA]</scope>
    <source>
        <strain evidence="14 15">G1</strain>
    </source>
</reference>